<dbReference type="NCBIfam" id="TIGR00229">
    <property type="entry name" value="sensory_box"/>
    <property type="match status" value="2"/>
</dbReference>
<gene>
    <name evidence="3" type="primary">ydaM_1</name>
    <name evidence="3" type="ORF">UMC4404_13911</name>
</gene>
<evidence type="ECO:0000259" key="2">
    <source>
        <dbReference type="PROSITE" id="PS50887"/>
    </source>
</evidence>
<comment type="caution">
    <text evidence="3">The sequence shown here is derived from an EMBL/GenBank/DDBJ whole genome shotgun (WGS) entry which is preliminary data.</text>
</comment>
<protein>
    <submittedName>
        <fullName evidence="3">Sensory box-containing diguanylate cyclase</fullName>
        <ecNumber evidence="3">2.7.7.65</ecNumber>
    </submittedName>
</protein>
<dbReference type="RefSeq" id="WP_055331602.1">
    <property type="nucleotide sequence ID" value="NZ_CDNH01000003.1"/>
</dbReference>
<dbReference type="InterPro" id="IPR000700">
    <property type="entry name" value="PAS-assoc_C"/>
</dbReference>
<dbReference type="InterPro" id="IPR001610">
    <property type="entry name" value="PAC"/>
</dbReference>
<sequence>MNKNLMDLIFDTLPFPMWIKNEDGVFLKINKKFKNTFIDRDLTQDDIIGKLNKDIFEEDLAKEYDENHKKVVELKQPMVFEGKTKNKSVMSYLTPILDENENIIVITGVIKDTTETKNYQQSLINQNTLLETIINTIPDIIFYKDKQSRYLGGNKAFFEGFFGKKKSEVIGKNDFELHQDKEVAKAFIERDQEILKNKEDKYTEINILNKDDKILYLESVKTPLINEKGEAWGIVGVARDMTKRKELEDMLTQMSYTDKLTGLYNRAYFEEQINKLDDNEYYPLTLIMGDLNGLKAVNDNLGHLEGDKLLVEIAKVLKGSCRKEDLVFRWGGDEFIILLPNSDYKLGKEICNRIQLNCKNTDKTPIPLSISLGVSTKINKQKDIDEILKEAEDMMYIEKLKTKIN</sequence>
<dbReference type="PANTHER" id="PTHR44757">
    <property type="entry name" value="DIGUANYLATE CYCLASE DGCP"/>
    <property type="match status" value="1"/>
</dbReference>
<dbReference type="InterPro" id="IPR000160">
    <property type="entry name" value="GGDEF_dom"/>
</dbReference>
<dbReference type="Pfam" id="PF00990">
    <property type="entry name" value="GGDEF"/>
    <property type="match status" value="1"/>
</dbReference>
<reference evidence="4" key="1">
    <citation type="submission" date="2015-01" db="EMBL/GenBank/DDBJ databases">
        <authorList>
            <person name="Aslett A.Martin."/>
            <person name="De Silva Nishadi"/>
        </authorList>
    </citation>
    <scope>NUCLEOTIDE SEQUENCE [LARGE SCALE GENOMIC DNA]</scope>
    <source>
        <strain evidence="4">UMC4404</strain>
    </source>
</reference>
<name>A0A9P1PBJ9_PARSO</name>
<organism evidence="3 4">
    <name type="scientific">Paraclostridium sordellii</name>
    <name type="common">Clostridium sordellii</name>
    <dbReference type="NCBI Taxonomy" id="1505"/>
    <lineage>
        <taxon>Bacteria</taxon>
        <taxon>Bacillati</taxon>
        <taxon>Bacillota</taxon>
        <taxon>Clostridia</taxon>
        <taxon>Peptostreptococcales</taxon>
        <taxon>Peptostreptococcaceae</taxon>
        <taxon>Paraclostridium</taxon>
    </lineage>
</organism>
<dbReference type="SMART" id="SM00086">
    <property type="entry name" value="PAC"/>
    <property type="match status" value="2"/>
</dbReference>
<dbReference type="SMART" id="SM00091">
    <property type="entry name" value="PAS"/>
    <property type="match status" value="2"/>
</dbReference>
<dbReference type="PANTHER" id="PTHR44757:SF2">
    <property type="entry name" value="BIOFILM ARCHITECTURE MAINTENANCE PROTEIN MBAA"/>
    <property type="match status" value="1"/>
</dbReference>
<dbReference type="InterPro" id="IPR000014">
    <property type="entry name" value="PAS"/>
</dbReference>
<dbReference type="Gene3D" id="3.30.70.270">
    <property type="match status" value="1"/>
</dbReference>
<evidence type="ECO:0000313" key="3">
    <source>
        <dbReference type="EMBL" id="CEO33411.1"/>
    </source>
</evidence>
<dbReference type="PROSITE" id="PS50113">
    <property type="entry name" value="PAC"/>
    <property type="match status" value="2"/>
</dbReference>
<keyword evidence="3" id="KW-0808">Transferase</keyword>
<dbReference type="PROSITE" id="PS50887">
    <property type="entry name" value="GGDEF"/>
    <property type="match status" value="1"/>
</dbReference>
<dbReference type="GO" id="GO:0052621">
    <property type="term" value="F:diguanylate cyclase activity"/>
    <property type="evidence" value="ECO:0007669"/>
    <property type="project" value="UniProtKB-EC"/>
</dbReference>
<dbReference type="Proteomes" id="UP000049685">
    <property type="component" value="Unassembled WGS sequence"/>
</dbReference>
<dbReference type="Pfam" id="PF13426">
    <property type="entry name" value="PAS_9"/>
    <property type="match status" value="1"/>
</dbReference>
<keyword evidence="3" id="KW-0548">Nucleotidyltransferase</keyword>
<dbReference type="NCBIfam" id="TIGR00254">
    <property type="entry name" value="GGDEF"/>
    <property type="match status" value="1"/>
</dbReference>
<dbReference type="EMBL" id="CDNY01000003">
    <property type="protein sequence ID" value="CEO33411.1"/>
    <property type="molecule type" value="Genomic_DNA"/>
</dbReference>
<dbReference type="CDD" id="cd00130">
    <property type="entry name" value="PAS"/>
    <property type="match status" value="2"/>
</dbReference>
<dbReference type="AlphaFoldDB" id="A0A9P1PBJ9"/>
<evidence type="ECO:0000313" key="4">
    <source>
        <dbReference type="Proteomes" id="UP000049685"/>
    </source>
</evidence>
<dbReference type="InterPro" id="IPR029787">
    <property type="entry name" value="Nucleotide_cyclase"/>
</dbReference>
<dbReference type="InterPro" id="IPR013656">
    <property type="entry name" value="PAS_4"/>
</dbReference>
<dbReference type="InterPro" id="IPR052155">
    <property type="entry name" value="Biofilm_reg_signaling"/>
</dbReference>
<dbReference type="SUPFAM" id="SSF55785">
    <property type="entry name" value="PYP-like sensor domain (PAS domain)"/>
    <property type="match status" value="2"/>
</dbReference>
<dbReference type="Pfam" id="PF08448">
    <property type="entry name" value="PAS_4"/>
    <property type="match status" value="1"/>
</dbReference>
<feature type="domain" description="GGDEF" evidence="2">
    <location>
        <begin position="282"/>
        <end position="405"/>
    </location>
</feature>
<dbReference type="InterPro" id="IPR035965">
    <property type="entry name" value="PAS-like_dom_sf"/>
</dbReference>
<dbReference type="CDD" id="cd01949">
    <property type="entry name" value="GGDEF"/>
    <property type="match status" value="1"/>
</dbReference>
<dbReference type="SUPFAM" id="SSF55073">
    <property type="entry name" value="Nucleotide cyclase"/>
    <property type="match status" value="1"/>
</dbReference>
<proteinExistence type="predicted"/>
<evidence type="ECO:0000259" key="1">
    <source>
        <dbReference type="PROSITE" id="PS50113"/>
    </source>
</evidence>
<dbReference type="EC" id="2.7.7.65" evidence="3"/>
<dbReference type="InterPro" id="IPR043128">
    <property type="entry name" value="Rev_trsase/Diguanyl_cyclase"/>
</dbReference>
<feature type="domain" description="PAC" evidence="1">
    <location>
        <begin position="201"/>
        <end position="253"/>
    </location>
</feature>
<dbReference type="SMART" id="SM00267">
    <property type="entry name" value="GGDEF"/>
    <property type="match status" value="1"/>
</dbReference>
<dbReference type="Gene3D" id="3.30.450.20">
    <property type="entry name" value="PAS domain"/>
    <property type="match status" value="2"/>
</dbReference>
<feature type="domain" description="PAC" evidence="1">
    <location>
        <begin position="70"/>
        <end position="125"/>
    </location>
</feature>
<accession>A0A9P1PBJ9</accession>